<reference evidence="3" key="1">
    <citation type="submission" date="2018-07" db="EMBL/GenBank/DDBJ databases">
        <title>Streptacidiphilus bronchialis DSM 106435 chromosome.</title>
        <authorList>
            <person name="Batra D."/>
            <person name="Gulvik C.A."/>
        </authorList>
    </citation>
    <scope>NUCLEOTIDE SEQUENCE [LARGE SCALE GENOMIC DNA]</scope>
    <source>
        <strain evidence="3">DSM 106435</strain>
    </source>
</reference>
<evidence type="ECO:0000256" key="1">
    <source>
        <dbReference type="SAM" id="MobiDB-lite"/>
    </source>
</evidence>
<sequence>MDDEPLSEWAERRDAKIGRLRAVPLVSGDGPQGSHLNPDAPRAIQRWNGHAWEPHGFASNLAEAKRILYPQASEPPASVPAPEPRPLGAGTGRHRKPQAPEPGQR</sequence>
<organism evidence="2 3">
    <name type="scientific">Peterkaempfera bronchialis</name>
    <dbReference type="NCBI Taxonomy" id="2126346"/>
    <lineage>
        <taxon>Bacteria</taxon>
        <taxon>Bacillati</taxon>
        <taxon>Actinomycetota</taxon>
        <taxon>Actinomycetes</taxon>
        <taxon>Kitasatosporales</taxon>
        <taxon>Streptomycetaceae</taxon>
        <taxon>Peterkaempfera</taxon>
    </lineage>
</organism>
<evidence type="ECO:0000313" key="3">
    <source>
        <dbReference type="Proteomes" id="UP000249340"/>
    </source>
</evidence>
<accession>A0A345SZV2</accession>
<dbReference type="AlphaFoldDB" id="A0A345SZV2"/>
<dbReference type="InterPro" id="IPR045733">
    <property type="entry name" value="DUF6087"/>
</dbReference>
<dbReference type="KEGG" id="stri:C7M71_019395"/>
<feature type="region of interest" description="Disordered" evidence="1">
    <location>
        <begin position="68"/>
        <end position="105"/>
    </location>
</feature>
<dbReference type="Proteomes" id="UP000249340">
    <property type="component" value="Chromosome"/>
</dbReference>
<proteinExistence type="predicted"/>
<name>A0A345SZV2_9ACTN</name>
<evidence type="ECO:0000313" key="2">
    <source>
        <dbReference type="EMBL" id="AXI79257.1"/>
    </source>
</evidence>
<dbReference type="RefSeq" id="WP_111491178.1">
    <property type="nucleotide sequence ID" value="NZ_CP031264.1"/>
</dbReference>
<dbReference type="EMBL" id="CP031264">
    <property type="protein sequence ID" value="AXI79257.1"/>
    <property type="molecule type" value="Genomic_DNA"/>
</dbReference>
<dbReference type="Pfam" id="PF19565">
    <property type="entry name" value="DUF6087"/>
    <property type="match status" value="1"/>
</dbReference>
<dbReference type="OrthoDB" id="4249759at2"/>
<protein>
    <submittedName>
        <fullName evidence="2">Uncharacterized protein</fullName>
    </submittedName>
</protein>
<keyword evidence="3" id="KW-1185">Reference proteome</keyword>
<gene>
    <name evidence="2" type="ORF">C7M71_019395</name>
</gene>